<sequence>MNKLVNKWSFKVYHMKIRYVTILNKRRRNSAVKDNYKKGFPVKLTFFLEETVTFEDVAVNFTEAEWALLNPPQKKIYIDVMWETCMHMTAIQRTCGNQQMEEQYKDCSGNLRNDADRCLRLEEMLCKCNEYGKNWSDLHSFQKHEMRKTREKQHQSEQCEKAYSDLSEQTHPGEKTFLGKKNVKASSTPSCFPIQERKHSVGSPYVYKQCEKTFMSSYYIQPNERIHAGEKPYVTKECVKALSHTPELMKEYNSVKCAQAPARSLPRKQLPK</sequence>
<dbReference type="InterPro" id="IPR050758">
    <property type="entry name" value="Znf_C2H2-type"/>
</dbReference>
<dbReference type="GO" id="GO:0005634">
    <property type="term" value="C:nucleus"/>
    <property type="evidence" value="ECO:0007669"/>
    <property type="project" value="UniProtKB-SubCell"/>
</dbReference>
<dbReference type="PANTHER" id="PTHR23234">
    <property type="entry name" value="ZNF44 PROTEIN"/>
    <property type="match status" value="1"/>
</dbReference>
<dbReference type="GO" id="GO:0008270">
    <property type="term" value="F:zinc ion binding"/>
    <property type="evidence" value="ECO:0007669"/>
    <property type="project" value="UniProtKB-KW"/>
</dbReference>
<evidence type="ECO:0000256" key="4">
    <source>
        <dbReference type="ARBA" id="ARBA00022771"/>
    </source>
</evidence>
<dbReference type="InterPro" id="IPR001909">
    <property type="entry name" value="KRAB"/>
</dbReference>
<dbReference type="PROSITE" id="PS50805">
    <property type="entry name" value="KRAB"/>
    <property type="match status" value="1"/>
</dbReference>
<dbReference type="InterPro" id="IPR036236">
    <property type="entry name" value="Znf_C2H2_sf"/>
</dbReference>
<evidence type="ECO:0000256" key="3">
    <source>
        <dbReference type="ARBA" id="ARBA00022737"/>
    </source>
</evidence>
<dbReference type="GeneID" id="101725263"/>
<dbReference type="Pfam" id="PF01352">
    <property type="entry name" value="KRAB"/>
    <property type="match status" value="1"/>
</dbReference>
<keyword evidence="9" id="KW-1185">Reference proteome</keyword>
<keyword evidence="4 6" id="KW-0863">Zinc-finger</keyword>
<dbReference type="Proteomes" id="UP000694906">
    <property type="component" value="Unplaced"/>
</dbReference>
<keyword evidence="3" id="KW-0677">Repeat</keyword>
<evidence type="ECO:0000259" key="8">
    <source>
        <dbReference type="PROSITE" id="PS50805"/>
    </source>
</evidence>
<dbReference type="InterPro" id="IPR013087">
    <property type="entry name" value="Znf_C2H2_type"/>
</dbReference>
<dbReference type="AlphaFoldDB" id="A0AAX6Q9G6"/>
<feature type="domain" description="KRAB" evidence="8">
    <location>
        <begin position="52"/>
        <end position="147"/>
    </location>
</feature>
<keyword evidence="5" id="KW-0862">Zinc</keyword>
<evidence type="ECO:0000259" key="7">
    <source>
        <dbReference type="PROSITE" id="PS50157"/>
    </source>
</evidence>
<dbReference type="SUPFAM" id="SSF57667">
    <property type="entry name" value="beta-beta-alpha zinc fingers"/>
    <property type="match status" value="2"/>
</dbReference>
<evidence type="ECO:0000256" key="2">
    <source>
        <dbReference type="ARBA" id="ARBA00022723"/>
    </source>
</evidence>
<evidence type="ECO:0000256" key="5">
    <source>
        <dbReference type="ARBA" id="ARBA00022833"/>
    </source>
</evidence>
<dbReference type="Gene3D" id="3.30.160.60">
    <property type="entry name" value="Classic Zinc Finger"/>
    <property type="match status" value="1"/>
</dbReference>
<dbReference type="SMART" id="SM00349">
    <property type="entry name" value="KRAB"/>
    <property type="match status" value="1"/>
</dbReference>
<name>A0AAX6Q9G6_HETGA</name>
<evidence type="ECO:0000313" key="10">
    <source>
        <dbReference type="RefSeq" id="XP_004868404.3"/>
    </source>
</evidence>
<gene>
    <name evidence="10" type="primary">LOC101725263</name>
</gene>
<evidence type="ECO:0000256" key="1">
    <source>
        <dbReference type="ARBA" id="ARBA00004123"/>
    </source>
</evidence>
<dbReference type="InterPro" id="IPR036051">
    <property type="entry name" value="KRAB_dom_sf"/>
</dbReference>
<dbReference type="PROSITE" id="PS50157">
    <property type="entry name" value="ZINC_FINGER_C2H2_2"/>
    <property type="match status" value="1"/>
</dbReference>
<dbReference type="GO" id="GO:0006355">
    <property type="term" value="P:regulation of DNA-templated transcription"/>
    <property type="evidence" value="ECO:0007669"/>
    <property type="project" value="InterPro"/>
</dbReference>
<evidence type="ECO:0000313" key="9">
    <source>
        <dbReference type="Proteomes" id="UP000694906"/>
    </source>
</evidence>
<dbReference type="CDD" id="cd07765">
    <property type="entry name" value="KRAB_A-box"/>
    <property type="match status" value="1"/>
</dbReference>
<organism evidence="9 10">
    <name type="scientific">Heterocephalus glaber</name>
    <name type="common">Naked mole rat</name>
    <dbReference type="NCBI Taxonomy" id="10181"/>
    <lineage>
        <taxon>Eukaryota</taxon>
        <taxon>Metazoa</taxon>
        <taxon>Chordata</taxon>
        <taxon>Craniata</taxon>
        <taxon>Vertebrata</taxon>
        <taxon>Euteleostomi</taxon>
        <taxon>Mammalia</taxon>
        <taxon>Eutheria</taxon>
        <taxon>Euarchontoglires</taxon>
        <taxon>Glires</taxon>
        <taxon>Rodentia</taxon>
        <taxon>Hystricomorpha</taxon>
        <taxon>Bathyergidae</taxon>
        <taxon>Heterocephalus</taxon>
    </lineage>
</organism>
<accession>A0AAX6Q9G6</accession>
<protein>
    <submittedName>
        <fullName evidence="10">Zinc finger protein 791-like</fullName>
    </submittedName>
</protein>
<dbReference type="SUPFAM" id="SSF109640">
    <property type="entry name" value="KRAB domain (Kruppel-associated box)"/>
    <property type="match status" value="1"/>
</dbReference>
<dbReference type="PANTHER" id="PTHR23234:SF10">
    <property type="entry name" value="RIKEN CDNA 6720489N17 GENE-RELATED"/>
    <property type="match status" value="1"/>
</dbReference>
<feature type="domain" description="C2H2-type" evidence="7">
    <location>
        <begin position="205"/>
        <end position="232"/>
    </location>
</feature>
<dbReference type="KEGG" id="hgl:101725263"/>
<reference evidence="10" key="1">
    <citation type="submission" date="2025-08" db="UniProtKB">
        <authorList>
            <consortium name="RefSeq"/>
        </authorList>
    </citation>
    <scope>IDENTIFICATION</scope>
</reference>
<comment type="subcellular location">
    <subcellularLocation>
        <location evidence="1">Nucleus</location>
    </subcellularLocation>
</comment>
<proteinExistence type="predicted"/>
<dbReference type="Gene3D" id="6.10.140.140">
    <property type="match status" value="1"/>
</dbReference>
<keyword evidence="2" id="KW-0479">Metal-binding</keyword>
<dbReference type="RefSeq" id="XP_004868404.3">
    <property type="nucleotide sequence ID" value="XM_004868347.3"/>
</dbReference>
<evidence type="ECO:0000256" key="6">
    <source>
        <dbReference type="PROSITE-ProRule" id="PRU00042"/>
    </source>
</evidence>